<reference evidence="2" key="1">
    <citation type="submission" date="2018-05" db="EMBL/GenBank/DDBJ databases">
        <authorList>
            <person name="Lanie J.A."/>
            <person name="Ng W.-L."/>
            <person name="Kazmierczak K.M."/>
            <person name="Andrzejewski T.M."/>
            <person name="Davidsen T.M."/>
            <person name="Wayne K.J."/>
            <person name="Tettelin H."/>
            <person name="Glass J.I."/>
            <person name="Rusch D."/>
            <person name="Podicherti R."/>
            <person name="Tsui H.-C.T."/>
            <person name="Winkler M.E."/>
        </authorList>
    </citation>
    <scope>NUCLEOTIDE SEQUENCE</scope>
</reference>
<feature type="non-terminal residue" evidence="2">
    <location>
        <position position="54"/>
    </location>
</feature>
<keyword evidence="1" id="KW-0472">Membrane</keyword>
<proteinExistence type="predicted"/>
<evidence type="ECO:0000313" key="2">
    <source>
        <dbReference type="EMBL" id="SVE60432.1"/>
    </source>
</evidence>
<gene>
    <name evidence="2" type="ORF">METZ01_LOCUS513286</name>
</gene>
<keyword evidence="1" id="KW-1133">Transmembrane helix</keyword>
<sequence>MERTGGDMEQLVLNIVPPVVCLGSSTTQLFFKCFIILLMSFYGTSPLPYCLIIK</sequence>
<evidence type="ECO:0000256" key="1">
    <source>
        <dbReference type="SAM" id="Phobius"/>
    </source>
</evidence>
<name>A0A383EU41_9ZZZZ</name>
<protein>
    <submittedName>
        <fullName evidence="2">Uncharacterized protein</fullName>
    </submittedName>
</protein>
<organism evidence="2">
    <name type="scientific">marine metagenome</name>
    <dbReference type="NCBI Taxonomy" id="408172"/>
    <lineage>
        <taxon>unclassified sequences</taxon>
        <taxon>metagenomes</taxon>
        <taxon>ecological metagenomes</taxon>
    </lineage>
</organism>
<keyword evidence="1" id="KW-0812">Transmembrane</keyword>
<dbReference type="EMBL" id="UINC01228913">
    <property type="protein sequence ID" value="SVE60432.1"/>
    <property type="molecule type" value="Genomic_DNA"/>
</dbReference>
<feature type="transmembrane region" description="Helical" evidence="1">
    <location>
        <begin position="29"/>
        <end position="52"/>
    </location>
</feature>
<dbReference type="AlphaFoldDB" id="A0A383EU41"/>
<accession>A0A383EU41</accession>